<name>A0A8J6FYT7_MICOH</name>
<reference evidence="6" key="1">
    <citation type="submission" date="2020-03" db="EMBL/GenBank/DDBJ databases">
        <title>Studies in the Genomics of Life Span.</title>
        <authorList>
            <person name="Glass D."/>
        </authorList>
    </citation>
    <scope>NUCLEOTIDE SEQUENCE</scope>
    <source>
        <strain evidence="6">LTLLF</strain>
        <tissue evidence="6">Muscle</tissue>
    </source>
</reference>
<dbReference type="SUPFAM" id="SSF46689">
    <property type="entry name" value="Homeodomain-like"/>
    <property type="match status" value="1"/>
</dbReference>
<dbReference type="PROSITE" id="PS50071">
    <property type="entry name" value="HOMEOBOX_2"/>
    <property type="match status" value="1"/>
</dbReference>
<keyword evidence="2 3" id="KW-0539">Nucleus</keyword>
<sequence>MACKKYYFDQDYYRVDYYEEEVTELQEMKAAAASSSHTESVVELGHLNAVMDHNYNREDKDGTHGKSCEPAQEGQDPVFKKPSKCSRKQYKFTPKQIIELDRVFKETQYPDAAQRKELADLIKVDEFNVMVWFSSQRTKLKKNQKANMRRSIIPMKENCRSLKILKETQNVVVLQEPRLDESFYYKPHTGHPNWH</sequence>
<evidence type="ECO:0000313" key="6">
    <source>
        <dbReference type="EMBL" id="KAH0501215.1"/>
    </source>
</evidence>
<dbReference type="GO" id="GO:0000977">
    <property type="term" value="F:RNA polymerase II transcription regulatory region sequence-specific DNA binding"/>
    <property type="evidence" value="ECO:0007669"/>
    <property type="project" value="TreeGrafter"/>
</dbReference>
<evidence type="ECO:0000313" key="8">
    <source>
        <dbReference type="Proteomes" id="UP000710432"/>
    </source>
</evidence>
<evidence type="ECO:0000256" key="1">
    <source>
        <dbReference type="ARBA" id="ARBA00004123"/>
    </source>
</evidence>
<protein>
    <submittedName>
        <fullName evidence="6">Homeobox-leucine zipper protein ROC6</fullName>
    </submittedName>
    <submittedName>
        <fullName evidence="9">Rhox homeobox family member 1-like</fullName>
    </submittedName>
</protein>
<evidence type="ECO:0000256" key="2">
    <source>
        <dbReference type="PROSITE-ProRule" id="PRU00108"/>
    </source>
</evidence>
<dbReference type="Pfam" id="PF00046">
    <property type="entry name" value="Homeodomain"/>
    <property type="match status" value="1"/>
</dbReference>
<dbReference type="PANTHER" id="PTHR24329">
    <property type="entry name" value="HOMEOBOX PROTEIN ARISTALESS"/>
    <property type="match status" value="1"/>
</dbReference>
<dbReference type="InterPro" id="IPR050649">
    <property type="entry name" value="Paired_Homeobox_TFs"/>
</dbReference>
<dbReference type="GO" id="GO:0000981">
    <property type="term" value="F:DNA-binding transcription factor activity, RNA polymerase II-specific"/>
    <property type="evidence" value="ECO:0007669"/>
    <property type="project" value="TreeGrafter"/>
</dbReference>
<dbReference type="Proteomes" id="UP000694915">
    <property type="component" value="Unplaced"/>
</dbReference>
<feature type="domain" description="Homeobox" evidence="5">
    <location>
        <begin position="83"/>
        <end position="143"/>
    </location>
</feature>
<feature type="region of interest" description="Disordered" evidence="4">
    <location>
        <begin position="55"/>
        <end position="82"/>
    </location>
</feature>
<dbReference type="EMBL" id="JAATJU010026829">
    <property type="protein sequence ID" value="KAH0501215.1"/>
    <property type="molecule type" value="Genomic_DNA"/>
</dbReference>
<evidence type="ECO:0000313" key="9">
    <source>
        <dbReference type="RefSeq" id="XP_005372089.1"/>
    </source>
</evidence>
<dbReference type="SMART" id="SM00389">
    <property type="entry name" value="HOX"/>
    <property type="match status" value="1"/>
</dbReference>
<comment type="subcellular location">
    <subcellularLocation>
        <location evidence="1 2 3">Nucleus</location>
    </subcellularLocation>
</comment>
<dbReference type="PANTHER" id="PTHR24329:SF92">
    <property type="entry name" value="REPRODUCTIVE HOMEOBOX 11"/>
    <property type="match status" value="1"/>
</dbReference>
<evidence type="ECO:0000256" key="3">
    <source>
        <dbReference type="RuleBase" id="RU000682"/>
    </source>
</evidence>
<evidence type="ECO:0000256" key="4">
    <source>
        <dbReference type="SAM" id="MobiDB-lite"/>
    </source>
</evidence>
<dbReference type="AlphaFoldDB" id="A0A8J6FYT7"/>
<keyword evidence="2 3" id="KW-0238">DNA-binding</keyword>
<accession>A0A8J6FYT7</accession>
<dbReference type="CDD" id="cd00086">
    <property type="entry name" value="homeodomain"/>
    <property type="match status" value="1"/>
</dbReference>
<dbReference type="Proteomes" id="UP000710432">
    <property type="component" value="Unassembled WGS sequence"/>
</dbReference>
<keyword evidence="7" id="KW-1185">Reference proteome</keyword>
<proteinExistence type="predicted"/>
<dbReference type="GeneID" id="101994665"/>
<evidence type="ECO:0000259" key="5">
    <source>
        <dbReference type="PROSITE" id="PS50071"/>
    </source>
</evidence>
<reference evidence="9" key="2">
    <citation type="submission" date="2025-05" db="UniProtKB">
        <authorList>
            <consortium name="RefSeq"/>
        </authorList>
    </citation>
    <scope>IDENTIFICATION</scope>
</reference>
<feature type="DNA-binding region" description="Homeobox" evidence="2">
    <location>
        <begin position="85"/>
        <end position="144"/>
    </location>
</feature>
<dbReference type="RefSeq" id="XP_005372089.1">
    <property type="nucleotide sequence ID" value="XM_005372032.2"/>
</dbReference>
<dbReference type="GO" id="GO:0005634">
    <property type="term" value="C:nucleus"/>
    <property type="evidence" value="ECO:0007669"/>
    <property type="project" value="UniProtKB-SubCell"/>
</dbReference>
<organism evidence="6 8">
    <name type="scientific">Microtus ochrogaster</name>
    <name type="common">Prairie vole</name>
    <dbReference type="NCBI Taxonomy" id="79684"/>
    <lineage>
        <taxon>Eukaryota</taxon>
        <taxon>Metazoa</taxon>
        <taxon>Chordata</taxon>
        <taxon>Craniata</taxon>
        <taxon>Vertebrata</taxon>
        <taxon>Euteleostomi</taxon>
        <taxon>Mammalia</taxon>
        <taxon>Eutheria</taxon>
        <taxon>Euarchontoglires</taxon>
        <taxon>Glires</taxon>
        <taxon>Rodentia</taxon>
        <taxon>Myomorpha</taxon>
        <taxon>Muroidea</taxon>
        <taxon>Cricetidae</taxon>
        <taxon>Arvicolinae</taxon>
        <taxon>Microtus</taxon>
    </lineage>
</organism>
<dbReference type="InterPro" id="IPR009057">
    <property type="entry name" value="Homeodomain-like_sf"/>
</dbReference>
<dbReference type="InterPro" id="IPR001356">
    <property type="entry name" value="HD"/>
</dbReference>
<dbReference type="Gene3D" id="1.10.10.60">
    <property type="entry name" value="Homeodomain-like"/>
    <property type="match status" value="1"/>
</dbReference>
<evidence type="ECO:0000313" key="7">
    <source>
        <dbReference type="Proteomes" id="UP000694915"/>
    </source>
</evidence>
<keyword evidence="2 3" id="KW-0371">Homeobox</keyword>
<gene>
    <name evidence="9" type="primary">LOC101994665</name>
    <name evidence="6" type="ORF">LTLLF_197670</name>
</gene>
<feature type="compositionally biased region" description="Basic and acidic residues" evidence="4">
    <location>
        <begin position="55"/>
        <end position="67"/>
    </location>
</feature>
<dbReference type="OrthoDB" id="6159439at2759"/>